<reference evidence="2 3" key="1">
    <citation type="submission" date="2019-12" db="EMBL/GenBank/DDBJ databases">
        <title>Genomic-based taxomic classification of the family Erythrobacteraceae.</title>
        <authorList>
            <person name="Xu L."/>
        </authorList>
    </citation>
    <scope>NUCLEOTIDE SEQUENCE [LARGE SCALE GENOMIC DNA]</scope>
    <source>
        <strain evidence="2 3">JCM 17802</strain>
    </source>
</reference>
<feature type="region of interest" description="Disordered" evidence="1">
    <location>
        <begin position="489"/>
        <end position="538"/>
    </location>
</feature>
<feature type="compositionally biased region" description="Basic and acidic residues" evidence="1">
    <location>
        <begin position="527"/>
        <end position="538"/>
    </location>
</feature>
<dbReference type="EMBL" id="WTYS01000001">
    <property type="protein sequence ID" value="MXO55830.1"/>
    <property type="molecule type" value="Genomic_DNA"/>
</dbReference>
<dbReference type="PANTHER" id="PTHR21197:SF0">
    <property type="entry name" value="UDP-GALACTOPYRANOSE MUTASE"/>
    <property type="match status" value="1"/>
</dbReference>
<evidence type="ECO:0000313" key="3">
    <source>
        <dbReference type="Proteomes" id="UP000468943"/>
    </source>
</evidence>
<dbReference type="SUPFAM" id="SSF51971">
    <property type="entry name" value="Nucleotide-binding domain"/>
    <property type="match status" value="1"/>
</dbReference>
<dbReference type="InterPro" id="IPR036188">
    <property type="entry name" value="FAD/NAD-bd_sf"/>
</dbReference>
<dbReference type="OrthoDB" id="9769600at2"/>
<keyword evidence="3" id="KW-1185">Reference proteome</keyword>
<name>A0A6I4SL11_9SPHN</name>
<dbReference type="Gene3D" id="3.50.50.60">
    <property type="entry name" value="FAD/NAD(P)-binding domain"/>
    <property type="match status" value="1"/>
</dbReference>
<dbReference type="GO" id="GO:0008767">
    <property type="term" value="F:UDP-galactopyranose mutase activity"/>
    <property type="evidence" value="ECO:0007669"/>
    <property type="project" value="TreeGrafter"/>
</dbReference>
<organism evidence="2 3">
    <name type="scientific">Pontixanthobacter gangjinensis</name>
    <dbReference type="NCBI Taxonomy" id="1028742"/>
    <lineage>
        <taxon>Bacteria</taxon>
        <taxon>Pseudomonadati</taxon>
        <taxon>Pseudomonadota</taxon>
        <taxon>Alphaproteobacteria</taxon>
        <taxon>Sphingomonadales</taxon>
        <taxon>Erythrobacteraceae</taxon>
        <taxon>Pontixanthobacter</taxon>
    </lineage>
</organism>
<feature type="compositionally biased region" description="Basic and acidic residues" evidence="1">
    <location>
        <begin position="489"/>
        <end position="503"/>
    </location>
</feature>
<proteinExistence type="predicted"/>
<dbReference type="RefSeq" id="WP_160597108.1">
    <property type="nucleotide sequence ID" value="NZ_WTYS01000001.1"/>
</dbReference>
<dbReference type="NCBIfam" id="NF005545">
    <property type="entry name" value="PRK07208.1-1"/>
    <property type="match status" value="1"/>
</dbReference>
<dbReference type="GO" id="GO:0005829">
    <property type="term" value="C:cytosol"/>
    <property type="evidence" value="ECO:0007669"/>
    <property type="project" value="TreeGrafter"/>
</dbReference>
<sequence length="538" mass="60276">MTNLNNANLAGELDVDVAIIGAGPAGLTAGYLLTKQGKSVAIIEKDETYVGGISRTVEHEGYRFDIGGHRFFSKSQQVVDLWNEILPDDFIQRPRMSRIYYEGKFYSYPLRAFEALGNLGIWRSTACMVSYLRYKLFPIAEVKSFEDWTTNQFGHKLYSIFFKTYTEKVWGMPCDEMSSDWAAQRIKGLSLWSAVIDGLKRSMGLNKIPNDGQAAKTLLETFRYPRLGPGMMWDAARDKVIAAGGTVIMGHGLEQLASDGENGWRMTATAKDGRKIVVKAKDTISSAPMRELAARLHPLPDTTWNASKLKYRDFLTVALKIRSEDLFPDNWIYIHDDKVQVGRVQNFRSWSPEMVPDEGVACVGLEYFCFENDGLWSSSDDDLIALATEEMEILGLCDPKDVIGGAVVRQEKAYPVYDEDYSANVEAMRDELEEKHPTLHLVGRNGMHRYNNQDHAMMTAMLTTENIIAGERIYDTWCVNEDAEYHEAGNEGAEKAIPARETSDEAAGPAISADQAAALNSLMPVPERIKPKDDRKVA</sequence>
<evidence type="ECO:0000256" key="1">
    <source>
        <dbReference type="SAM" id="MobiDB-lite"/>
    </source>
</evidence>
<comment type="caution">
    <text evidence="2">The sequence shown here is derived from an EMBL/GenBank/DDBJ whole genome shotgun (WGS) entry which is preliminary data.</text>
</comment>
<protein>
    <submittedName>
        <fullName evidence="2">NAD(P)-binding protein</fullName>
    </submittedName>
</protein>
<dbReference type="GO" id="GO:0050660">
    <property type="term" value="F:flavin adenine dinucleotide binding"/>
    <property type="evidence" value="ECO:0007669"/>
    <property type="project" value="TreeGrafter"/>
</dbReference>
<gene>
    <name evidence="2" type="ORF">GRI36_02940</name>
</gene>
<dbReference type="AlphaFoldDB" id="A0A6I4SL11"/>
<evidence type="ECO:0000313" key="2">
    <source>
        <dbReference type="EMBL" id="MXO55830.1"/>
    </source>
</evidence>
<dbReference type="PANTHER" id="PTHR21197">
    <property type="entry name" value="UDP-GALACTOPYRANOSE MUTASE"/>
    <property type="match status" value="1"/>
</dbReference>
<dbReference type="Proteomes" id="UP000468943">
    <property type="component" value="Unassembled WGS sequence"/>
</dbReference>
<accession>A0A6I4SL11</accession>
<dbReference type="NCBIfam" id="NF005548">
    <property type="entry name" value="PRK07208.1-4"/>
    <property type="match status" value="1"/>
</dbReference>
<dbReference type="Pfam" id="PF13450">
    <property type="entry name" value="NAD_binding_8"/>
    <property type="match status" value="1"/>
</dbReference>